<gene>
    <name evidence="5" type="ORF">DNG_01938</name>
</gene>
<proteinExistence type="inferred from homology"/>
<dbReference type="SUPFAM" id="SSF53474">
    <property type="entry name" value="alpha/beta-Hydrolases"/>
    <property type="match status" value="1"/>
</dbReference>
<comment type="catalytic activity">
    <reaction evidence="3">
        <text>N-formyl-L-kynurenine + H2O = L-kynurenine + formate + H(+)</text>
        <dbReference type="Rhea" id="RHEA:13009"/>
        <dbReference type="ChEBI" id="CHEBI:15377"/>
        <dbReference type="ChEBI" id="CHEBI:15378"/>
        <dbReference type="ChEBI" id="CHEBI:15740"/>
        <dbReference type="ChEBI" id="CHEBI:57959"/>
        <dbReference type="ChEBI" id="CHEBI:58629"/>
        <dbReference type="EC" id="3.5.1.9"/>
    </reaction>
</comment>
<evidence type="ECO:0000256" key="4">
    <source>
        <dbReference type="SAM" id="MobiDB-lite"/>
    </source>
</evidence>
<keyword evidence="2 3" id="KW-0823">Tryptophan catabolism</keyword>
<comment type="function">
    <text evidence="3">Catalyzes the hydrolysis of N-formyl-L-kynurenine to L-kynurenine, the second step in the kynurenine pathway of tryptophan degradation. Kynurenine may be further oxidized to nicotinic acid, NAD(H) and NADP(H). Required for elimination of toxic metabolites.</text>
</comment>
<dbReference type="GO" id="GO:0004061">
    <property type="term" value="F:arylformamidase activity"/>
    <property type="evidence" value="ECO:0007669"/>
    <property type="project" value="UniProtKB-UniRule"/>
</dbReference>
<feature type="short sequence motif" description="HGGXW" evidence="3">
    <location>
        <begin position="41"/>
        <end position="45"/>
    </location>
</feature>
<keyword evidence="6" id="KW-1185">Reference proteome</keyword>
<dbReference type="GO" id="GO:0034354">
    <property type="term" value="P:'de novo' NAD+ biosynthetic process from L-tryptophan"/>
    <property type="evidence" value="ECO:0007669"/>
    <property type="project" value="UniProtKB-UniRule"/>
</dbReference>
<dbReference type="InterPro" id="IPR027519">
    <property type="entry name" value="KFase_ver/fungi-typ"/>
</dbReference>
<dbReference type="HAMAP" id="MF_03014">
    <property type="entry name" value="KFase"/>
    <property type="match status" value="1"/>
</dbReference>
<evidence type="ECO:0000256" key="2">
    <source>
        <dbReference type="ARBA" id="ARBA00023079"/>
    </source>
</evidence>
<dbReference type="AlphaFoldDB" id="A0AAE8MRY9"/>
<dbReference type="GO" id="GO:0019441">
    <property type="term" value="P:L-tryptophan catabolic process to kynurenine"/>
    <property type="evidence" value="ECO:0007669"/>
    <property type="project" value="UniProtKB-UniRule"/>
</dbReference>
<evidence type="ECO:0000313" key="5">
    <source>
        <dbReference type="EMBL" id="SPN98899.1"/>
    </source>
</evidence>
<dbReference type="InterPro" id="IPR050300">
    <property type="entry name" value="GDXG_lipolytic_enzyme"/>
</dbReference>
<feature type="active site" evidence="3">
    <location>
        <position position="274"/>
    </location>
</feature>
<evidence type="ECO:0000256" key="3">
    <source>
        <dbReference type="HAMAP-Rule" id="MF_03014"/>
    </source>
</evidence>
<organism evidence="5 6">
    <name type="scientific">Cephalotrichum gorgonifer</name>
    <dbReference type="NCBI Taxonomy" id="2041049"/>
    <lineage>
        <taxon>Eukaryota</taxon>
        <taxon>Fungi</taxon>
        <taxon>Dikarya</taxon>
        <taxon>Ascomycota</taxon>
        <taxon>Pezizomycotina</taxon>
        <taxon>Sordariomycetes</taxon>
        <taxon>Hypocreomycetidae</taxon>
        <taxon>Microascales</taxon>
        <taxon>Microascaceae</taxon>
        <taxon>Cephalotrichum</taxon>
    </lineage>
</organism>
<dbReference type="Gene3D" id="3.40.50.1820">
    <property type="entry name" value="alpha/beta hydrolase"/>
    <property type="match status" value="1"/>
</dbReference>
<dbReference type="EC" id="3.5.1.9" evidence="3"/>
<comment type="caution">
    <text evidence="5">The sequence shown here is derived from an EMBL/GenBank/DDBJ whole genome shotgun (WGS) entry which is preliminary data.</text>
</comment>
<name>A0AAE8MRY9_9PEZI</name>
<dbReference type="PANTHER" id="PTHR48081">
    <property type="entry name" value="AB HYDROLASE SUPERFAMILY PROTEIN C4A8.06C"/>
    <property type="match status" value="1"/>
</dbReference>
<keyword evidence="1 3" id="KW-0378">Hydrolase</keyword>
<dbReference type="PANTHER" id="PTHR48081:SF33">
    <property type="entry name" value="KYNURENINE FORMAMIDASE"/>
    <property type="match status" value="1"/>
</dbReference>
<evidence type="ECO:0000313" key="6">
    <source>
        <dbReference type="Proteomes" id="UP001187682"/>
    </source>
</evidence>
<comment type="subunit">
    <text evidence="3">Homodimer.</text>
</comment>
<dbReference type="InterPro" id="IPR029058">
    <property type="entry name" value="AB_hydrolase_fold"/>
</dbReference>
<evidence type="ECO:0000256" key="1">
    <source>
        <dbReference type="ARBA" id="ARBA00022801"/>
    </source>
</evidence>
<comment type="pathway">
    <text evidence="3">Amino-acid degradation; L-tryptophan degradation via kynurenine pathway; L-kynurenine from L-tryptophan: step 2/2.</text>
</comment>
<dbReference type="Proteomes" id="UP001187682">
    <property type="component" value="Unassembled WGS sequence"/>
</dbReference>
<feature type="active site" description="Nucleophile" evidence="3">
    <location>
        <position position="139"/>
    </location>
</feature>
<sequence>MSDSCVFTLHQYGEHELQRLATWEPREPPSDPDARWIIFIHGGAWRDPSNTYQDFAPTIDALLSSPSSGSSPPPAVRGFASLDYRLAPHPNHPQDPATTPPHKLRRAAHPDPIRDVRAALALLDAKYGIGDRYVLAGHSVGATLAFQALAPPDTPAATTRDGEEEKEEDVPPLPAAILGVAGIYEFHDFALRNGPAYVEMVEGALGTDRSKWNDAAPLHFRGGYAADWPCGRHVLLSYSPGDSLVDGAVETNAMVDRLRKDGCAVSTTLIQGEHDFAWQDGKQIASLVAELCQKL</sequence>
<protein>
    <recommendedName>
        <fullName evidence="3">Kynurenine formamidase</fullName>
        <shortName evidence="3">KFA</shortName>
        <shortName evidence="3">KFase</shortName>
        <ecNumber evidence="3">3.5.1.9</ecNumber>
    </recommendedName>
    <alternativeName>
        <fullName evidence="3">Arylformamidase</fullName>
    </alternativeName>
    <alternativeName>
        <fullName evidence="3">N-formylkynurenine formamidase</fullName>
        <shortName evidence="3">FKF</shortName>
    </alternativeName>
</protein>
<reference evidence="5" key="1">
    <citation type="submission" date="2018-03" db="EMBL/GenBank/DDBJ databases">
        <authorList>
            <person name="Guldener U."/>
        </authorList>
    </citation>
    <scope>NUCLEOTIDE SEQUENCE</scope>
</reference>
<comment type="domain">
    <text evidence="3">The main chain amide nitrogen atoms of the second glycine and its adjacent residue in the HGGXW motif define the oxyanion hole, and stabilize the oxyanion that forms during the nucleophilic attack by the catalytic serine during substrate cleavage.</text>
</comment>
<dbReference type="EMBL" id="ONZQ02000002">
    <property type="protein sequence ID" value="SPN98899.1"/>
    <property type="molecule type" value="Genomic_DNA"/>
</dbReference>
<accession>A0AAE8MRY9</accession>
<comment type="similarity">
    <text evidence="3">Belongs to the kynurenine formamidase family.</text>
</comment>
<feature type="active site" evidence="3">
    <location>
        <position position="242"/>
    </location>
</feature>
<feature type="region of interest" description="Disordered" evidence="4">
    <location>
        <begin position="86"/>
        <end position="107"/>
    </location>
</feature>